<evidence type="ECO:0000259" key="6">
    <source>
        <dbReference type="PROSITE" id="PS50913"/>
    </source>
</evidence>
<dbReference type="OrthoDB" id="425925at2759"/>
<dbReference type="PROSITE" id="PS50913">
    <property type="entry name" value="GRIP"/>
    <property type="match status" value="1"/>
</dbReference>
<dbReference type="GO" id="GO:0007030">
    <property type="term" value="P:Golgi organization"/>
    <property type="evidence" value="ECO:0007669"/>
    <property type="project" value="TreeGrafter"/>
</dbReference>
<evidence type="ECO:0000256" key="2">
    <source>
        <dbReference type="ARBA" id="ARBA00023034"/>
    </source>
</evidence>
<feature type="compositionally biased region" description="Polar residues" evidence="5">
    <location>
        <begin position="520"/>
        <end position="537"/>
    </location>
</feature>
<evidence type="ECO:0000256" key="5">
    <source>
        <dbReference type="SAM" id="MobiDB-lite"/>
    </source>
</evidence>
<keyword evidence="8" id="KW-1185">Reference proteome</keyword>
<evidence type="ECO:0000256" key="4">
    <source>
        <dbReference type="SAM" id="Coils"/>
    </source>
</evidence>
<dbReference type="InterPro" id="IPR019459">
    <property type="entry name" value="GRAB"/>
</dbReference>
<dbReference type="Proteomes" id="UP000053259">
    <property type="component" value="Unassembled WGS sequence"/>
</dbReference>
<proteinExistence type="predicted"/>
<dbReference type="PANTHER" id="PTHR18921">
    <property type="entry name" value="MYOSIN HEAVY CHAIN - RELATED"/>
    <property type="match status" value="1"/>
</dbReference>
<dbReference type="GeneID" id="27317017"/>
<dbReference type="GO" id="GO:0006888">
    <property type="term" value="P:endoplasmic reticulum to Golgi vesicle-mediated transport"/>
    <property type="evidence" value="ECO:0007669"/>
    <property type="project" value="TreeGrafter"/>
</dbReference>
<organism evidence="7 8">
    <name type="scientific">Verruconis gallopava</name>
    <dbReference type="NCBI Taxonomy" id="253628"/>
    <lineage>
        <taxon>Eukaryota</taxon>
        <taxon>Fungi</taxon>
        <taxon>Dikarya</taxon>
        <taxon>Ascomycota</taxon>
        <taxon>Pezizomycotina</taxon>
        <taxon>Dothideomycetes</taxon>
        <taxon>Pleosporomycetidae</taxon>
        <taxon>Venturiales</taxon>
        <taxon>Sympoventuriaceae</taxon>
        <taxon>Verruconis</taxon>
    </lineage>
</organism>
<dbReference type="GO" id="GO:0005794">
    <property type="term" value="C:Golgi apparatus"/>
    <property type="evidence" value="ECO:0007669"/>
    <property type="project" value="UniProtKB-SubCell"/>
</dbReference>
<feature type="compositionally biased region" description="Low complexity" evidence="5">
    <location>
        <begin position="464"/>
        <end position="492"/>
    </location>
</feature>
<evidence type="ECO:0000313" key="8">
    <source>
        <dbReference type="Proteomes" id="UP000053259"/>
    </source>
</evidence>
<keyword evidence="3 4" id="KW-0175">Coiled coil</keyword>
<keyword evidence="2" id="KW-0333">Golgi apparatus</keyword>
<protein>
    <recommendedName>
        <fullName evidence="6">GRIP domain-containing protein</fullName>
    </recommendedName>
</protein>
<sequence>MSAQAVADPLASSAATKSKKKKNKKKNNSGAKGEANGDAVASNGAKEAADNEDDGDEDPEPETPGEPEVSAKEDSKSHAGGVESSAQVNGVGKDTSERLAALAKERDALREEVSELRKSLEALTAKHEEEVREIKEQLEETQSGREEAESKYEDLRERVTTIRTTLGERLKEYSAEITQQRTEIESLQELNATLKANNESLQSEISRLTAEHSNQAREINDLRGRVNLSQQNWVKERDELIQREAIAREEFETAAQAMKEWEDLANEERIMRKNLEDRVSDLEEEIAVQREAYERAAAERDTQSQAVEGLQRALKEIQDARKKELRELVESSQTQLDALRKQLDAAVDEASSAKAALEQTEGELEKLRPLQQEIREKNLLIGKLKHEAVTLNEHLTKALRFLKKSKPGDTVDRQLVTNHLLQFLAMDRSDPKKFQVLQLIAHLLAWSDEQKEQAGLARPGGGASSSSSTSSSTLRIPSSPFRRTPSTPSLSTQLDNATPASKESLAELWSEFLEREAQEGQASGTAENLRRPSTATELSRRESEKS</sequence>
<feature type="compositionally biased region" description="Acidic residues" evidence="5">
    <location>
        <begin position="50"/>
        <end position="65"/>
    </location>
</feature>
<dbReference type="STRING" id="253628.A0A0D1YEW6"/>
<dbReference type="PANTHER" id="PTHR18921:SF2">
    <property type="entry name" value="THYROID RECEPTOR-INTERACTING PROTEIN 11"/>
    <property type="match status" value="1"/>
</dbReference>
<dbReference type="EMBL" id="KN847580">
    <property type="protein sequence ID" value="KIV99276.1"/>
    <property type="molecule type" value="Genomic_DNA"/>
</dbReference>
<evidence type="ECO:0000256" key="1">
    <source>
        <dbReference type="ARBA" id="ARBA00004555"/>
    </source>
</evidence>
<dbReference type="Gene3D" id="1.10.287.1490">
    <property type="match status" value="1"/>
</dbReference>
<dbReference type="InterPro" id="IPR000237">
    <property type="entry name" value="GRIP_dom"/>
</dbReference>
<dbReference type="HOGENOM" id="CLU_020680_1_1_1"/>
<evidence type="ECO:0000313" key="7">
    <source>
        <dbReference type="EMBL" id="KIV99276.1"/>
    </source>
</evidence>
<feature type="region of interest" description="Disordered" evidence="5">
    <location>
        <begin position="454"/>
        <end position="546"/>
    </location>
</feature>
<comment type="subcellular location">
    <subcellularLocation>
        <location evidence="1">Golgi apparatus</location>
    </subcellularLocation>
</comment>
<feature type="domain" description="GRIP" evidence="6">
    <location>
        <begin position="406"/>
        <end position="457"/>
    </location>
</feature>
<feature type="region of interest" description="Disordered" evidence="5">
    <location>
        <begin position="122"/>
        <end position="154"/>
    </location>
</feature>
<feature type="region of interest" description="Disordered" evidence="5">
    <location>
        <begin position="1"/>
        <end position="99"/>
    </location>
</feature>
<dbReference type="RefSeq" id="XP_016209146.1">
    <property type="nucleotide sequence ID" value="XM_016363035.1"/>
</dbReference>
<dbReference type="GO" id="GO:0031267">
    <property type="term" value="F:small GTPase binding"/>
    <property type="evidence" value="ECO:0007669"/>
    <property type="project" value="TreeGrafter"/>
</dbReference>
<accession>A0A0D1YEW6</accession>
<gene>
    <name evidence="7" type="ORF">PV09_09044</name>
</gene>
<feature type="compositionally biased region" description="Low complexity" evidence="5">
    <location>
        <begin position="28"/>
        <end position="37"/>
    </location>
</feature>
<dbReference type="InParanoid" id="A0A0D1YEW6"/>
<feature type="compositionally biased region" description="Basic residues" evidence="5">
    <location>
        <begin position="17"/>
        <end position="27"/>
    </location>
</feature>
<dbReference type="AlphaFoldDB" id="A0A0D1YEW6"/>
<dbReference type="Pfam" id="PF10375">
    <property type="entry name" value="GRAB"/>
    <property type="match status" value="1"/>
</dbReference>
<reference evidence="7 8" key="1">
    <citation type="submission" date="2015-01" db="EMBL/GenBank/DDBJ databases">
        <title>The Genome Sequence of Ochroconis gallopava CBS43764.</title>
        <authorList>
            <consortium name="The Broad Institute Genomics Platform"/>
            <person name="Cuomo C."/>
            <person name="de Hoog S."/>
            <person name="Gorbushina A."/>
            <person name="Stielow B."/>
            <person name="Teixiera M."/>
            <person name="Abouelleil A."/>
            <person name="Chapman S.B."/>
            <person name="Priest M."/>
            <person name="Young S.K."/>
            <person name="Wortman J."/>
            <person name="Nusbaum C."/>
            <person name="Birren B."/>
        </authorList>
    </citation>
    <scope>NUCLEOTIDE SEQUENCE [LARGE SCALE GENOMIC DNA]</scope>
    <source>
        <strain evidence="7 8">CBS 43764</strain>
    </source>
</reference>
<feature type="coiled-coil region" evidence="4">
    <location>
        <begin position="258"/>
        <end position="363"/>
    </location>
</feature>
<name>A0A0D1YEW6_9PEZI</name>
<dbReference type="VEuPathDB" id="FungiDB:PV09_09044"/>
<evidence type="ECO:0000256" key="3">
    <source>
        <dbReference type="ARBA" id="ARBA00023054"/>
    </source>
</evidence>